<feature type="compositionally biased region" description="Gly residues" evidence="16">
    <location>
        <begin position="827"/>
        <end position="836"/>
    </location>
</feature>
<evidence type="ECO:0000256" key="1">
    <source>
        <dbReference type="ARBA" id="ARBA00004123"/>
    </source>
</evidence>
<evidence type="ECO:0000256" key="13">
    <source>
        <dbReference type="ARBA" id="ARBA00023125"/>
    </source>
</evidence>
<dbReference type="OrthoDB" id="5396806at2759"/>
<feature type="region of interest" description="Disordered" evidence="16">
    <location>
        <begin position="780"/>
        <end position="941"/>
    </location>
</feature>
<feature type="compositionally biased region" description="Low complexity" evidence="16">
    <location>
        <begin position="195"/>
        <end position="251"/>
    </location>
</feature>
<dbReference type="GeneID" id="19265398"/>
<evidence type="ECO:0000256" key="6">
    <source>
        <dbReference type="ARBA" id="ARBA00022454"/>
    </source>
</evidence>
<feature type="region of interest" description="Disordered" evidence="16">
    <location>
        <begin position="101"/>
        <end position="409"/>
    </location>
</feature>
<feature type="compositionally biased region" description="Polar residues" evidence="16">
    <location>
        <begin position="844"/>
        <end position="866"/>
    </location>
</feature>
<evidence type="ECO:0000256" key="7">
    <source>
        <dbReference type="ARBA" id="ARBA00022490"/>
    </source>
</evidence>
<feature type="compositionally biased region" description="Polar residues" evidence="16">
    <location>
        <begin position="787"/>
        <end position="798"/>
    </location>
</feature>
<dbReference type="InterPro" id="IPR003892">
    <property type="entry name" value="CUE"/>
</dbReference>
<evidence type="ECO:0000256" key="16">
    <source>
        <dbReference type="SAM" id="MobiDB-lite"/>
    </source>
</evidence>
<keyword evidence="8" id="KW-0597">Phosphoprotein</keyword>
<dbReference type="CDD" id="cd14368">
    <property type="entry name" value="CUE_DEF1_like"/>
    <property type="match status" value="1"/>
</dbReference>
<feature type="compositionally biased region" description="Gly residues" evidence="16">
    <location>
        <begin position="14"/>
        <end position="26"/>
    </location>
</feature>
<feature type="region of interest" description="Disordered" evidence="16">
    <location>
        <begin position="528"/>
        <end position="742"/>
    </location>
</feature>
<keyword evidence="12" id="KW-0779">Telomere</keyword>
<dbReference type="HOGENOM" id="CLU_008092_0_0_1"/>
<feature type="compositionally biased region" description="Polar residues" evidence="16">
    <location>
        <begin position="659"/>
        <end position="700"/>
    </location>
</feature>
<sequence length="973" mass="101050">MSEVQSRSQPASRGRGGGRGGRGGFAGRNDARSTNTRRTNGDKSTASDSVDEDGDVGQLRQQYGDSLDTIKAIFPDWSDADILYALQENDGDVELVATRISEGSISQWGEVSKPKKVSKPKTKDAVPSTGPIDTSAGRPTRGGRADGRGGRGGRGSDRARGGRGRGASSQPATNGHRTKENAELSIPTAEASAWGAGTTTDDTANNEWGTTGWGTTDTTKETTSTTAPVQTSTPASTTTTEPAAPKPKTWASMLRQSTQPKPAPKAPEPAVQKPVEPTEPEPPAEPVAAEPEPVAEETPEPVVEEPTPEPVVEEAPKIVEPEVALPPSDVDLTKTNLEQLPDESHPPATATVASTTADSWDPRQAAPQSATATPLSAAQAQHQAQAARPTASGFAASALKATERPVRVPSYQRRVLEQEEAVRLPGNREVDRAAVQFGAFSLSGVEDDIDGDREEAETRAQPPSDSPIQPRASLPPLAAQPTQPAVPETFPSAATQKPAATLPQPVSAAGTNPFQIYSKQDARADLYTATPVAPPTGPAAGVAAHRMSQYPQAHVSQTNPSPESSFNQQYSRFGQAGAQDQSSFPPKPYDNFSQQPAATTGAGFDSFPAPASQPPSNAFSSAPSDYSSYYTADQSRGLYNSYYGQGYGQQQASQGHNEGPNTHQRSFGGYNASQNSDNLSQYPQSAGQSRYGASSATDAHNSGHNTPNPTGPTQQQPSGQNTGPQSNLHQQQAPAGFPYQHPYNNSPFYSQYMNFYGGYGQGGYGGAPYGKGGVYGQPHGYQHSPYEHSSSPATTGFAQASVGGRDSGLGSSIDNYGRAGSAQSGTQGLGNSGFGGAHDAFNRAGSSYQSQAGQGFNGPNAQSGSANDDLKPYGESKATGGPSPSLTSGARPGSATNTTPGQSGLPPPQSSGQGMGGYGGYPSHLQGHNLHGNQTGNSGFGQGHNNYGGAYGNYGGNQGFGGNYGRGWGSNYQ</sequence>
<dbReference type="RefSeq" id="XP_007827157.1">
    <property type="nucleotide sequence ID" value="XM_007828966.1"/>
</dbReference>
<evidence type="ECO:0000313" key="18">
    <source>
        <dbReference type="EMBL" id="ETS86557.1"/>
    </source>
</evidence>
<dbReference type="InterPro" id="IPR041803">
    <property type="entry name" value="DEF1_CUE"/>
</dbReference>
<keyword evidence="7" id="KW-0963">Cytoplasm</keyword>
<protein>
    <recommendedName>
        <fullName evidence="5">RNA polymerase II degradation factor 1</fullName>
    </recommendedName>
</protein>
<dbReference type="EMBL" id="KI912109">
    <property type="protein sequence ID" value="ETS86557.1"/>
    <property type="molecule type" value="Genomic_DNA"/>
</dbReference>
<evidence type="ECO:0000256" key="5">
    <source>
        <dbReference type="ARBA" id="ARBA00020536"/>
    </source>
</evidence>
<dbReference type="KEGG" id="pfy:PFICI_00385"/>
<feature type="region of interest" description="Disordered" evidence="16">
    <location>
        <begin position="1"/>
        <end position="61"/>
    </location>
</feature>
<keyword evidence="13" id="KW-0238">DNA-binding</keyword>
<keyword evidence="11" id="KW-0832">Ubl conjugation</keyword>
<feature type="compositionally biased region" description="Low complexity" evidence="16">
    <location>
        <begin position="472"/>
        <end position="485"/>
    </location>
</feature>
<evidence type="ECO:0000256" key="3">
    <source>
        <dbReference type="ARBA" id="ARBA00004574"/>
    </source>
</evidence>
<dbReference type="GO" id="GO:0003677">
    <property type="term" value="F:DNA binding"/>
    <property type="evidence" value="ECO:0007669"/>
    <property type="project" value="UniProtKB-KW"/>
</dbReference>
<dbReference type="GO" id="GO:0005634">
    <property type="term" value="C:nucleus"/>
    <property type="evidence" value="ECO:0007669"/>
    <property type="project" value="UniProtKB-SubCell"/>
</dbReference>
<evidence type="ECO:0000313" key="19">
    <source>
        <dbReference type="Proteomes" id="UP000030651"/>
    </source>
</evidence>
<evidence type="ECO:0000259" key="17">
    <source>
        <dbReference type="PROSITE" id="PS51140"/>
    </source>
</evidence>
<dbReference type="AlphaFoldDB" id="W3XM45"/>
<feature type="compositionally biased region" description="Polar residues" evidence="16">
    <location>
        <begin position="549"/>
        <end position="584"/>
    </location>
</feature>
<dbReference type="Pfam" id="PF02845">
    <property type="entry name" value="CUE"/>
    <property type="match status" value="1"/>
</dbReference>
<dbReference type="GO" id="GO:0005737">
    <property type="term" value="C:cytoplasm"/>
    <property type="evidence" value="ECO:0007669"/>
    <property type="project" value="UniProtKB-SubCell"/>
</dbReference>
<evidence type="ECO:0000256" key="12">
    <source>
        <dbReference type="ARBA" id="ARBA00022895"/>
    </source>
</evidence>
<feature type="compositionally biased region" description="Low complexity" evidence="16">
    <location>
        <begin position="637"/>
        <end position="655"/>
    </location>
</feature>
<feature type="compositionally biased region" description="Polar residues" evidence="16">
    <location>
        <begin position="1"/>
        <end position="11"/>
    </location>
</feature>
<dbReference type="InParanoid" id="W3XM45"/>
<comment type="similarity">
    <text evidence="4">Belongs to the DEF1 family.</text>
</comment>
<proteinExistence type="inferred from homology"/>
<feature type="compositionally biased region" description="Polar residues" evidence="16">
    <location>
        <begin position="614"/>
        <end position="634"/>
    </location>
</feature>
<dbReference type="PANTHER" id="PTHR16308:SF13">
    <property type="entry name" value="PROTEIN LINGERER"/>
    <property type="match status" value="1"/>
</dbReference>
<evidence type="ECO:0000256" key="14">
    <source>
        <dbReference type="ARBA" id="ARBA00023204"/>
    </source>
</evidence>
<dbReference type="PROSITE" id="PS51140">
    <property type="entry name" value="CUE"/>
    <property type="match status" value="1"/>
</dbReference>
<feature type="compositionally biased region" description="Polar residues" evidence="16">
    <location>
        <begin position="32"/>
        <end position="48"/>
    </location>
</feature>
<name>W3XM45_PESFW</name>
<keyword evidence="10" id="KW-0833">Ubl conjugation pathway</keyword>
<accession>W3XM45</accession>
<feature type="compositionally biased region" description="Acidic residues" evidence="16">
    <location>
        <begin position="293"/>
        <end position="307"/>
    </location>
</feature>
<keyword evidence="15" id="KW-0539">Nucleus</keyword>
<dbReference type="GO" id="GO:0000781">
    <property type="term" value="C:chromosome, telomeric region"/>
    <property type="evidence" value="ECO:0007669"/>
    <property type="project" value="UniProtKB-SubCell"/>
</dbReference>
<gene>
    <name evidence="18" type="ORF">PFICI_00385</name>
</gene>
<feature type="compositionally biased region" description="Polar residues" evidence="16">
    <location>
        <begin position="882"/>
        <end position="899"/>
    </location>
</feature>
<evidence type="ECO:0000256" key="8">
    <source>
        <dbReference type="ARBA" id="ARBA00022553"/>
    </source>
</evidence>
<comment type="subcellular location">
    <subcellularLocation>
        <location evidence="3">Chromosome</location>
        <location evidence="3">Telomere</location>
    </subcellularLocation>
    <subcellularLocation>
        <location evidence="2">Cytoplasm</location>
    </subcellularLocation>
    <subcellularLocation>
        <location evidence="1">Nucleus</location>
    </subcellularLocation>
</comment>
<feature type="compositionally biased region" description="Low complexity" evidence="16">
    <location>
        <begin position="377"/>
        <end position="387"/>
    </location>
</feature>
<evidence type="ECO:0000256" key="9">
    <source>
        <dbReference type="ARBA" id="ARBA00022763"/>
    </source>
</evidence>
<dbReference type="eggNOG" id="ENOG502S359">
    <property type="taxonomic scope" value="Eukaryota"/>
</dbReference>
<dbReference type="GO" id="GO:0006281">
    <property type="term" value="P:DNA repair"/>
    <property type="evidence" value="ECO:0007669"/>
    <property type="project" value="UniProtKB-KW"/>
</dbReference>
<reference evidence="19" key="1">
    <citation type="journal article" date="2015" name="BMC Genomics">
        <title>Genomic and transcriptomic analysis of the endophytic fungus Pestalotiopsis fici reveals its lifestyle and high potential for synthesis of natural products.</title>
        <authorList>
            <person name="Wang X."/>
            <person name="Zhang X."/>
            <person name="Liu L."/>
            <person name="Xiang M."/>
            <person name="Wang W."/>
            <person name="Sun X."/>
            <person name="Che Y."/>
            <person name="Guo L."/>
            <person name="Liu G."/>
            <person name="Guo L."/>
            <person name="Wang C."/>
            <person name="Yin W.B."/>
            <person name="Stadler M."/>
            <person name="Zhang X."/>
            <person name="Liu X."/>
        </authorList>
    </citation>
    <scope>NUCLEOTIDE SEQUENCE [LARGE SCALE GENOMIC DNA]</scope>
    <source>
        <strain evidence="19">W106-1 / CGMCC3.15140</strain>
    </source>
</reference>
<evidence type="ECO:0000256" key="15">
    <source>
        <dbReference type="ARBA" id="ARBA00023242"/>
    </source>
</evidence>
<dbReference type="STRING" id="1229662.W3XM45"/>
<feature type="domain" description="CUE" evidence="17">
    <location>
        <begin position="62"/>
        <end position="105"/>
    </location>
</feature>
<evidence type="ECO:0000256" key="10">
    <source>
        <dbReference type="ARBA" id="ARBA00022786"/>
    </source>
</evidence>
<feature type="compositionally biased region" description="Basic and acidic residues" evidence="16">
    <location>
        <begin position="143"/>
        <end position="160"/>
    </location>
</feature>
<feature type="compositionally biased region" description="Acidic residues" evidence="16">
    <location>
        <begin position="445"/>
        <end position="455"/>
    </location>
</feature>
<organism evidence="18 19">
    <name type="scientific">Pestalotiopsis fici (strain W106-1 / CGMCC3.15140)</name>
    <dbReference type="NCBI Taxonomy" id="1229662"/>
    <lineage>
        <taxon>Eukaryota</taxon>
        <taxon>Fungi</taxon>
        <taxon>Dikarya</taxon>
        <taxon>Ascomycota</taxon>
        <taxon>Pezizomycotina</taxon>
        <taxon>Sordariomycetes</taxon>
        <taxon>Xylariomycetidae</taxon>
        <taxon>Amphisphaeriales</taxon>
        <taxon>Sporocadaceae</taxon>
        <taxon>Pestalotiopsis</taxon>
    </lineage>
</organism>
<dbReference type="OMA" id="MYQNQFP"/>
<feature type="compositionally biased region" description="Low complexity" evidence="16">
    <location>
        <begin position="348"/>
        <end position="357"/>
    </location>
</feature>
<dbReference type="GO" id="GO:0043130">
    <property type="term" value="F:ubiquitin binding"/>
    <property type="evidence" value="ECO:0007669"/>
    <property type="project" value="InterPro"/>
</dbReference>
<evidence type="ECO:0000256" key="11">
    <source>
        <dbReference type="ARBA" id="ARBA00022843"/>
    </source>
</evidence>
<keyword evidence="19" id="KW-1185">Reference proteome</keyword>
<feature type="region of interest" description="Disordered" evidence="16">
    <location>
        <begin position="440"/>
        <end position="514"/>
    </location>
</feature>
<keyword evidence="9" id="KW-0227">DNA damage</keyword>
<dbReference type="PANTHER" id="PTHR16308">
    <property type="entry name" value="UBIQUITIN ASSOCIATED PROTEIN 2-LIKE/LINGERER"/>
    <property type="match status" value="1"/>
</dbReference>
<feature type="compositionally biased region" description="Polar residues" evidence="16">
    <location>
        <begin position="366"/>
        <end position="376"/>
    </location>
</feature>
<evidence type="ECO:0000256" key="2">
    <source>
        <dbReference type="ARBA" id="ARBA00004496"/>
    </source>
</evidence>
<dbReference type="InterPro" id="IPR051833">
    <property type="entry name" value="TC-DDR_regulator"/>
</dbReference>
<keyword evidence="6" id="KW-0158">Chromosome</keyword>
<evidence type="ECO:0000256" key="4">
    <source>
        <dbReference type="ARBA" id="ARBA00005491"/>
    </source>
</evidence>
<feature type="compositionally biased region" description="Low complexity" evidence="16">
    <location>
        <begin position="702"/>
        <end position="726"/>
    </location>
</feature>
<keyword evidence="14" id="KW-0234">DNA repair</keyword>
<dbReference type="Proteomes" id="UP000030651">
    <property type="component" value="Unassembled WGS sequence"/>
</dbReference>